<dbReference type="PROSITE" id="PS51063">
    <property type="entry name" value="HTH_CRP_2"/>
    <property type="match status" value="1"/>
</dbReference>
<keyword evidence="6" id="KW-0675">Receptor</keyword>
<dbReference type="PROSITE" id="PS50042">
    <property type="entry name" value="CNMP_BINDING_3"/>
    <property type="match status" value="1"/>
</dbReference>
<keyword evidence="3" id="KW-0804">Transcription</keyword>
<dbReference type="Gene3D" id="2.60.120.10">
    <property type="entry name" value="Jelly Rolls"/>
    <property type="match status" value="1"/>
</dbReference>
<sequence>MTTEHSKIEFENLGNFLTYCHKKTYSAKSSIVNTGEASKSLFYLIEGSASVIIEDEDGHEIIVAYLNSGEFFGEMGLFDEHPIRTAWVRAKTQCIIAEISYKKFESIIQKFPKLMFTITSQIVKRLSNTTVKVRELAFMDVSGRIASTLLQLCKEPDALTHPKGMQIKITRQEISHLVGCTREVAGRVLKNLEQQGLISAKGKTIVVFDI</sequence>
<dbReference type="GO" id="GO:0005829">
    <property type="term" value="C:cytosol"/>
    <property type="evidence" value="ECO:0007669"/>
    <property type="project" value="TreeGrafter"/>
</dbReference>
<evidence type="ECO:0000256" key="3">
    <source>
        <dbReference type="ARBA" id="ARBA00023163"/>
    </source>
</evidence>
<dbReference type="InterPro" id="IPR012318">
    <property type="entry name" value="HTH_CRP"/>
</dbReference>
<reference evidence="6 7" key="1">
    <citation type="submission" date="2016-10" db="EMBL/GenBank/DDBJ databases">
        <authorList>
            <person name="de Groot N.N."/>
        </authorList>
    </citation>
    <scope>NUCLEOTIDE SEQUENCE [LARGE SCALE GENOMIC DNA]</scope>
    <source>
        <strain evidence="6 7">DSM 6059</strain>
    </source>
</reference>
<evidence type="ECO:0000313" key="6">
    <source>
        <dbReference type="EMBL" id="SFC08671.1"/>
    </source>
</evidence>
<dbReference type="RefSeq" id="WP_091980438.1">
    <property type="nucleotide sequence ID" value="NZ_FOLO01000004.1"/>
</dbReference>
<dbReference type="CDD" id="cd00038">
    <property type="entry name" value="CAP_ED"/>
    <property type="match status" value="1"/>
</dbReference>
<dbReference type="InterPro" id="IPR014710">
    <property type="entry name" value="RmlC-like_jellyroll"/>
</dbReference>
<dbReference type="NCBIfam" id="NF008732">
    <property type="entry name" value="PRK11753.1"/>
    <property type="match status" value="1"/>
</dbReference>
<evidence type="ECO:0000259" key="4">
    <source>
        <dbReference type="PROSITE" id="PS50042"/>
    </source>
</evidence>
<dbReference type="Gene3D" id="1.10.10.10">
    <property type="entry name" value="Winged helix-like DNA-binding domain superfamily/Winged helix DNA-binding domain"/>
    <property type="match status" value="1"/>
</dbReference>
<keyword evidence="1" id="KW-0805">Transcription regulation</keyword>
<organism evidence="6 7">
    <name type="scientific">Pseudoalteromonas denitrificans DSM 6059</name>
    <dbReference type="NCBI Taxonomy" id="1123010"/>
    <lineage>
        <taxon>Bacteria</taxon>
        <taxon>Pseudomonadati</taxon>
        <taxon>Pseudomonadota</taxon>
        <taxon>Gammaproteobacteria</taxon>
        <taxon>Alteromonadales</taxon>
        <taxon>Pseudoalteromonadaceae</taxon>
        <taxon>Pseudoalteromonas</taxon>
    </lineage>
</organism>
<dbReference type="InterPro" id="IPR018488">
    <property type="entry name" value="cNMP-bd_CS"/>
</dbReference>
<dbReference type="InterPro" id="IPR000595">
    <property type="entry name" value="cNMP-bd_dom"/>
</dbReference>
<dbReference type="CDD" id="cd00092">
    <property type="entry name" value="HTH_CRP"/>
    <property type="match status" value="1"/>
</dbReference>
<dbReference type="GO" id="GO:0003677">
    <property type="term" value="F:DNA binding"/>
    <property type="evidence" value="ECO:0007669"/>
    <property type="project" value="UniProtKB-KW"/>
</dbReference>
<dbReference type="InterPro" id="IPR036388">
    <property type="entry name" value="WH-like_DNA-bd_sf"/>
</dbReference>
<dbReference type="OrthoDB" id="61906at2"/>
<dbReference type="Pfam" id="PF13545">
    <property type="entry name" value="HTH_Crp_2"/>
    <property type="match status" value="1"/>
</dbReference>
<dbReference type="STRING" id="1123010.SAMN02745724_00881"/>
<gene>
    <name evidence="6" type="ORF">SAMN02745724_00881</name>
</gene>
<feature type="domain" description="Cyclic nucleotide-binding" evidence="4">
    <location>
        <begin position="23"/>
        <end position="125"/>
    </location>
</feature>
<dbReference type="SUPFAM" id="SSF51206">
    <property type="entry name" value="cAMP-binding domain-like"/>
    <property type="match status" value="1"/>
</dbReference>
<dbReference type="SMART" id="SM00419">
    <property type="entry name" value="HTH_CRP"/>
    <property type="match status" value="1"/>
</dbReference>
<dbReference type="InterPro" id="IPR018490">
    <property type="entry name" value="cNMP-bd_dom_sf"/>
</dbReference>
<dbReference type="Pfam" id="PF00027">
    <property type="entry name" value="cNMP_binding"/>
    <property type="match status" value="1"/>
</dbReference>
<dbReference type="PANTHER" id="PTHR24567">
    <property type="entry name" value="CRP FAMILY TRANSCRIPTIONAL REGULATORY PROTEIN"/>
    <property type="match status" value="1"/>
</dbReference>
<dbReference type="InterPro" id="IPR050397">
    <property type="entry name" value="Env_Response_Regulators"/>
</dbReference>
<dbReference type="PROSITE" id="PS00889">
    <property type="entry name" value="CNMP_BINDING_2"/>
    <property type="match status" value="1"/>
</dbReference>
<dbReference type="PANTHER" id="PTHR24567:SF68">
    <property type="entry name" value="DNA-BINDING TRANSCRIPTIONAL DUAL REGULATOR CRP"/>
    <property type="match status" value="1"/>
</dbReference>
<evidence type="ECO:0000313" key="7">
    <source>
        <dbReference type="Proteomes" id="UP000198862"/>
    </source>
</evidence>
<accession>A0A1I1GAT5</accession>
<dbReference type="Proteomes" id="UP000198862">
    <property type="component" value="Unassembled WGS sequence"/>
</dbReference>
<evidence type="ECO:0000256" key="2">
    <source>
        <dbReference type="ARBA" id="ARBA00023125"/>
    </source>
</evidence>
<dbReference type="PRINTS" id="PR00034">
    <property type="entry name" value="HTHCRP"/>
</dbReference>
<dbReference type="SUPFAM" id="SSF46785">
    <property type="entry name" value="Winged helix' DNA-binding domain"/>
    <property type="match status" value="1"/>
</dbReference>
<keyword evidence="7" id="KW-1185">Reference proteome</keyword>
<dbReference type="AlphaFoldDB" id="A0A1I1GAT5"/>
<evidence type="ECO:0000256" key="1">
    <source>
        <dbReference type="ARBA" id="ARBA00023015"/>
    </source>
</evidence>
<evidence type="ECO:0000259" key="5">
    <source>
        <dbReference type="PROSITE" id="PS51063"/>
    </source>
</evidence>
<feature type="domain" description="HTH crp-type" evidence="5">
    <location>
        <begin position="139"/>
        <end position="210"/>
    </location>
</feature>
<name>A0A1I1GAT5_9GAMM</name>
<dbReference type="FunFam" id="1.10.10.10:FF:000006">
    <property type="entry name" value="cAMP-activated global transcriptional regulator CRP"/>
    <property type="match status" value="1"/>
</dbReference>
<proteinExistence type="predicted"/>
<dbReference type="InterPro" id="IPR036390">
    <property type="entry name" value="WH_DNA-bd_sf"/>
</dbReference>
<dbReference type="EMBL" id="FOLO01000004">
    <property type="protein sequence ID" value="SFC08671.1"/>
    <property type="molecule type" value="Genomic_DNA"/>
</dbReference>
<keyword evidence="2" id="KW-0238">DNA-binding</keyword>
<dbReference type="GO" id="GO:0003700">
    <property type="term" value="F:DNA-binding transcription factor activity"/>
    <property type="evidence" value="ECO:0007669"/>
    <property type="project" value="TreeGrafter"/>
</dbReference>
<protein>
    <submittedName>
        <fullName evidence="6">CRP/FNR family transcriptional regulator, cyclic AMP receptor protein</fullName>
    </submittedName>
</protein>
<dbReference type="SMART" id="SM00100">
    <property type="entry name" value="cNMP"/>
    <property type="match status" value="1"/>
</dbReference>